<dbReference type="InterPro" id="IPR011989">
    <property type="entry name" value="ARM-like"/>
</dbReference>
<gene>
    <name evidence="7" type="ORF">WR25_14687</name>
</gene>
<dbReference type="PANTHER" id="PTHR36498:SF1">
    <property type="entry name" value="TATA-BINDING PROTEIN-ASSOCIATED FACTOR 172"/>
    <property type="match status" value="1"/>
</dbReference>
<dbReference type="GO" id="GO:0003677">
    <property type="term" value="F:DNA binding"/>
    <property type="evidence" value="ECO:0007669"/>
    <property type="project" value="UniProtKB-KW"/>
</dbReference>
<dbReference type="PROSITE" id="PS51194">
    <property type="entry name" value="HELICASE_CTER"/>
    <property type="match status" value="1"/>
</dbReference>
<feature type="domain" description="Helicase C-terminal" evidence="6">
    <location>
        <begin position="1440"/>
        <end position="1599"/>
    </location>
</feature>
<dbReference type="OrthoDB" id="10252227at2759"/>
<proteinExistence type="predicted"/>
<dbReference type="SMART" id="SM00487">
    <property type="entry name" value="DEXDc"/>
    <property type="match status" value="1"/>
</dbReference>
<dbReference type="GO" id="GO:0017025">
    <property type="term" value="F:TBP-class protein binding"/>
    <property type="evidence" value="ECO:0007669"/>
    <property type="project" value="InterPro"/>
</dbReference>
<evidence type="ECO:0000313" key="7">
    <source>
        <dbReference type="EMBL" id="PAV60840.1"/>
    </source>
</evidence>
<comment type="caution">
    <text evidence="7">The sequence shown here is derived from an EMBL/GenBank/DDBJ whole genome shotgun (WGS) entry which is preliminary data.</text>
</comment>
<protein>
    <submittedName>
        <fullName evidence="7">Uncharacterized protein</fullName>
    </submittedName>
</protein>
<evidence type="ECO:0000256" key="4">
    <source>
        <dbReference type="SAM" id="MobiDB-lite"/>
    </source>
</evidence>
<dbReference type="EMBL" id="LIAE01010446">
    <property type="protein sequence ID" value="PAV60840.1"/>
    <property type="molecule type" value="Genomic_DNA"/>
</dbReference>
<dbReference type="InterPro" id="IPR022707">
    <property type="entry name" value="Mot1_central_dom"/>
</dbReference>
<name>A0A2A2JGK4_9BILA</name>
<dbReference type="GO" id="GO:0004386">
    <property type="term" value="F:helicase activity"/>
    <property type="evidence" value="ECO:0007669"/>
    <property type="project" value="UniProtKB-KW"/>
</dbReference>
<dbReference type="Gene3D" id="1.25.10.10">
    <property type="entry name" value="Leucine-rich Repeat Variant"/>
    <property type="match status" value="3"/>
</dbReference>
<evidence type="ECO:0000259" key="6">
    <source>
        <dbReference type="PROSITE" id="PS51194"/>
    </source>
</evidence>
<keyword evidence="2" id="KW-0547">Nucleotide-binding</keyword>
<dbReference type="CDD" id="cd18793">
    <property type="entry name" value="SF2_C_SNF"/>
    <property type="match status" value="1"/>
</dbReference>
<dbReference type="PROSITE" id="PS51192">
    <property type="entry name" value="HELICASE_ATP_BIND_1"/>
    <property type="match status" value="1"/>
</dbReference>
<dbReference type="SUPFAM" id="SSF52540">
    <property type="entry name" value="P-loop containing nucleoside triphosphate hydrolases"/>
    <property type="match status" value="2"/>
</dbReference>
<dbReference type="InterPro" id="IPR027417">
    <property type="entry name" value="P-loop_NTPase"/>
</dbReference>
<feature type="region of interest" description="Disordered" evidence="4">
    <location>
        <begin position="160"/>
        <end position="208"/>
    </location>
</feature>
<dbReference type="InterPro" id="IPR001650">
    <property type="entry name" value="Helicase_C-like"/>
</dbReference>
<evidence type="ECO:0000313" key="8">
    <source>
        <dbReference type="Proteomes" id="UP000218231"/>
    </source>
</evidence>
<dbReference type="Pfam" id="PF00176">
    <property type="entry name" value="SNF2-rel_dom"/>
    <property type="match status" value="1"/>
</dbReference>
<keyword evidence="8" id="KW-1185">Reference proteome</keyword>
<dbReference type="GO" id="GO:0016887">
    <property type="term" value="F:ATP hydrolysis activity"/>
    <property type="evidence" value="ECO:0007669"/>
    <property type="project" value="InterPro"/>
</dbReference>
<dbReference type="InterPro" id="IPR000330">
    <property type="entry name" value="SNF2_N"/>
</dbReference>
<dbReference type="InterPro" id="IPR044972">
    <property type="entry name" value="Mot1"/>
</dbReference>
<dbReference type="Proteomes" id="UP000218231">
    <property type="component" value="Unassembled WGS sequence"/>
</dbReference>
<feature type="compositionally biased region" description="Polar residues" evidence="4">
    <location>
        <begin position="176"/>
        <end position="189"/>
    </location>
</feature>
<dbReference type="Pfam" id="PF12054">
    <property type="entry name" value="DUF3535"/>
    <property type="match status" value="1"/>
</dbReference>
<dbReference type="GO" id="GO:0005524">
    <property type="term" value="F:ATP binding"/>
    <property type="evidence" value="ECO:0007669"/>
    <property type="project" value="InterPro"/>
</dbReference>
<dbReference type="InterPro" id="IPR038718">
    <property type="entry name" value="SNF2-like_sf"/>
</dbReference>
<dbReference type="Pfam" id="PF00271">
    <property type="entry name" value="Helicase_C"/>
    <property type="match status" value="1"/>
</dbReference>
<organism evidence="7 8">
    <name type="scientific">Diploscapter pachys</name>
    <dbReference type="NCBI Taxonomy" id="2018661"/>
    <lineage>
        <taxon>Eukaryota</taxon>
        <taxon>Metazoa</taxon>
        <taxon>Ecdysozoa</taxon>
        <taxon>Nematoda</taxon>
        <taxon>Chromadorea</taxon>
        <taxon>Rhabditida</taxon>
        <taxon>Rhabditina</taxon>
        <taxon>Rhabditomorpha</taxon>
        <taxon>Rhabditoidea</taxon>
        <taxon>Rhabditidae</taxon>
        <taxon>Diploscapter</taxon>
    </lineage>
</organism>
<feature type="domain" description="Helicase ATP-binding" evidence="5">
    <location>
        <begin position="1116"/>
        <end position="1269"/>
    </location>
</feature>
<keyword evidence="2" id="KW-0067">ATP-binding</keyword>
<dbReference type="Gene3D" id="3.40.50.300">
    <property type="entry name" value="P-loop containing nucleotide triphosphate hydrolases"/>
    <property type="match status" value="1"/>
</dbReference>
<keyword evidence="3" id="KW-0238">DNA-binding</keyword>
<dbReference type="STRING" id="2018661.A0A2A2JGK4"/>
<dbReference type="SMART" id="SM00490">
    <property type="entry name" value="HELICc"/>
    <property type="match status" value="1"/>
</dbReference>
<evidence type="ECO:0000259" key="5">
    <source>
        <dbReference type="PROSITE" id="PS51192"/>
    </source>
</evidence>
<keyword evidence="1" id="KW-0378">Hydrolase</keyword>
<reference evidence="7 8" key="1">
    <citation type="journal article" date="2017" name="Curr. Biol.">
        <title>Genome architecture and evolution of a unichromosomal asexual nematode.</title>
        <authorList>
            <person name="Fradin H."/>
            <person name="Zegar C."/>
            <person name="Gutwein M."/>
            <person name="Lucas J."/>
            <person name="Kovtun M."/>
            <person name="Corcoran D."/>
            <person name="Baugh L.R."/>
            <person name="Kiontke K."/>
            <person name="Gunsalus K."/>
            <person name="Fitch D.H."/>
            <person name="Piano F."/>
        </authorList>
    </citation>
    <scope>NUCLEOTIDE SEQUENCE [LARGE SCALE GENOMIC DNA]</scope>
    <source>
        <strain evidence="7">PF1309</strain>
    </source>
</reference>
<evidence type="ECO:0000256" key="3">
    <source>
        <dbReference type="ARBA" id="ARBA00023125"/>
    </source>
</evidence>
<keyword evidence="2" id="KW-0347">Helicase</keyword>
<dbReference type="InterPro" id="IPR014001">
    <property type="entry name" value="Helicase_ATP-bd"/>
</dbReference>
<evidence type="ECO:0000256" key="2">
    <source>
        <dbReference type="ARBA" id="ARBA00022806"/>
    </source>
</evidence>
<dbReference type="InterPro" id="IPR049730">
    <property type="entry name" value="SNF2/RAD54-like_C"/>
</dbReference>
<dbReference type="PANTHER" id="PTHR36498">
    <property type="entry name" value="TATA-BINDING PROTEIN-ASSOCIATED FACTOR 172"/>
    <property type="match status" value="1"/>
</dbReference>
<dbReference type="InterPro" id="IPR016024">
    <property type="entry name" value="ARM-type_fold"/>
</dbReference>
<accession>A0A2A2JGK4</accession>
<sequence>MSDTRLTHLFSLLESKNRAIRAEAAAALGRYSIHNDNLVQSLLKSLGSPSWDVRISTGNALHSILSVIRANSTSTTSSSKADKTVESIAAGLQQFDSLAVLRSFRPLLSIDSSELNSLEKCRLSSREQRQLIDEQLDLLPSAGVSCGEFLTDREVCEAVSSHNSSPRGSVDGETQDLVNSDGATGSTGTEVKKEEADETAPTTSTDESVRNAVEKFTSSLLSLLADQRWQTRHGAAVAIAKVFCNCYSLLPSTLIDNSALRLLQVLVLDQFNDFVSGRNATAPVRETCAQALGHLLHLTDEHRKEHILETLVKMLEIKGDRLWHCRQSALLVMKYYFAVATASDSFDRCFKLVVSSLSDPVDDVVCCAVNTLSSFIANQSTDQKRADLVERIMHNIWQLLEVESKKDQLRSGLDALAIDLLQIVDTWIKVEPTATLSREQTMTIAEMMDASFVSRTHKIVILLDLTLQRSSRQLTATDVFTLLKSFYRVILFAPPTDSLALLEQIYITSRRILDLYRESIITGNQVSQVIGKWIGCLLFDHVSPVIDVFVYEVDGQNSNRNEPNERLGSEEMRFLNDREKDNVYMTRKILASKLLALLLDALYQSQVEIGQQPLSLAIQLLFGPYLKSTSLFPVMGAAILVNEWAALYQAAVSSGKSVNPPLTLIQLCDSHLRSPAVSYDELTSSINLLTNECNEFVDYCTIRGCDRSRLTSSNENVDIETLSKLAYESCRGLLPKDKDVEALDARFKLLTDSVQFTKMAVRTNVIRISAFLSSALFYFGYIPEKMTPLIRPIVDCLFVEENEIIASEIFRGSVPRLILFGCQRNPKPYVKVIARAFEGFSQCAVRIPTLTEWSDKPTSIISLEQLNAEREAVTTTVDKKISPASKNAELFFIILSNFSVEQLPEFYALFDLDDELCDEVLIARLELHGCLWSRVGSRLSDVSTAKLFTLMNNDNPAKRLAAAKAVSTFARSQLTDTTSRMYGQLAAMARDLHNDTSRRAVAEVLYRLSLLDSALSGVISLFAPMAFSLLVDKIEEIRNMASEAFRHFMPLLMLESPLPPAGLTADLLRERERNIDFIHVLSSPSKLPIVAREAISGLTTDIEPRHYQLEGITWMRFLRRYNLNGVLADDMGLGKTLMTLCSIVMSIEEDKESACCSLIVCPRTLVDHWCNEYKRFFPHRMPAKQNLTSYKTAEIIVIGYDDLKSNPSFEKKTWNYVVLDEGHVMRNAKTQIWRSANKLRAQSRLILSGTPVQNSPSDVWALFEWLMPGYLGTEKQFRGNFLRKIIRCRGVRATEKDMQEGDEAVKMLHKLILPFVLRRLKNEVLKELPEKNLQDVECQLTDRQRQIYRFIVDRCSSDEAIPSMPHISPLHALITLRKLLDHAKLVADVLHKLEAPIEMTRDLEAESSGKLEVLGQLLSECGICQAKDDSGTEKAAIGIPDEEVLEDMESASQPSHRALIFCQWKASVQLVSDALKSQFSRPIPHLILDGNVPPASRQSVVDQFNSNSSIDVLVLTTHIGGVGLNLTGADVVIFLDHDWNPMKDLQAIDRAHRLGQTRNVNVYRLVTKGTIEEKVMSLCKFKVNTAEVGIIKMNHFSLRH</sequence>
<dbReference type="SUPFAM" id="SSF48371">
    <property type="entry name" value="ARM repeat"/>
    <property type="match status" value="1"/>
</dbReference>
<evidence type="ECO:0000256" key="1">
    <source>
        <dbReference type="ARBA" id="ARBA00022801"/>
    </source>
</evidence>
<dbReference type="Gene3D" id="3.40.50.10810">
    <property type="entry name" value="Tandem AAA-ATPase domain"/>
    <property type="match status" value="1"/>
</dbReference>